<reference evidence="1" key="1">
    <citation type="journal article" date="2014" name="Front. Microbiol.">
        <title>High frequency of phylogenetically diverse reductive dehalogenase-homologous genes in deep subseafloor sedimentary metagenomes.</title>
        <authorList>
            <person name="Kawai M."/>
            <person name="Futagami T."/>
            <person name="Toyoda A."/>
            <person name="Takaki Y."/>
            <person name="Nishi S."/>
            <person name="Hori S."/>
            <person name="Arai W."/>
            <person name="Tsubouchi T."/>
            <person name="Morono Y."/>
            <person name="Uchiyama I."/>
            <person name="Ito T."/>
            <person name="Fujiyama A."/>
            <person name="Inagaki F."/>
            <person name="Takami H."/>
        </authorList>
    </citation>
    <scope>NUCLEOTIDE SEQUENCE</scope>
    <source>
        <strain evidence="1">Expedition CK06-06</strain>
    </source>
</reference>
<comment type="caution">
    <text evidence="1">The sequence shown here is derived from an EMBL/GenBank/DDBJ whole genome shotgun (WGS) entry which is preliminary data.</text>
</comment>
<evidence type="ECO:0000313" key="1">
    <source>
        <dbReference type="EMBL" id="GAG64719.1"/>
    </source>
</evidence>
<dbReference type="Pfam" id="PF13711">
    <property type="entry name" value="DUF4160"/>
    <property type="match status" value="1"/>
</dbReference>
<gene>
    <name evidence="1" type="ORF">S01H4_14835</name>
</gene>
<proteinExistence type="predicted"/>
<evidence type="ECO:0008006" key="2">
    <source>
        <dbReference type="Google" id="ProtNLM"/>
    </source>
</evidence>
<dbReference type="AlphaFoldDB" id="X0Z6I7"/>
<dbReference type="EMBL" id="BART01006500">
    <property type="protein sequence ID" value="GAG64719.1"/>
    <property type="molecule type" value="Genomic_DNA"/>
</dbReference>
<name>X0Z6I7_9ZZZZ</name>
<organism evidence="1">
    <name type="scientific">marine sediment metagenome</name>
    <dbReference type="NCBI Taxonomy" id="412755"/>
    <lineage>
        <taxon>unclassified sequences</taxon>
        <taxon>metagenomes</taxon>
        <taxon>ecological metagenomes</taxon>
    </lineage>
</organism>
<sequence length="86" mass="10083">MPEISRFYGIVIYVFYREHQPPHFHAAYGEYEGLIAIDTLAVLFGHLPPRALGLVIEWATIHQEELKKVWRQAMQHQELSKIEPLN</sequence>
<protein>
    <recommendedName>
        <fullName evidence="2">Transcriptional regulator</fullName>
    </recommendedName>
</protein>
<accession>X0Z6I7</accession>
<dbReference type="InterPro" id="IPR025427">
    <property type="entry name" value="DUF4160"/>
</dbReference>